<comment type="caution">
    <text evidence="1">The sequence shown here is derived from an EMBL/GenBank/DDBJ whole genome shotgun (WGS) entry which is preliminary data.</text>
</comment>
<dbReference type="AlphaFoldDB" id="A0A9Q0LDM2"/>
<keyword evidence="2" id="KW-1185">Reference proteome</keyword>
<protein>
    <submittedName>
        <fullName evidence="1">Uncharacterized protein</fullName>
    </submittedName>
</protein>
<sequence length="87" mass="10332">MHLILLTLLTFYHIVFMYYLKMKALNLSLIMLYFHHSNMTTEILEHLLPSIHFLSSYSPFLNRGENVYLTKVNKNSGEIPKLIIIYQ</sequence>
<proteinExistence type="predicted"/>
<organism evidence="1 2">
    <name type="scientific">Anaeramoeba ignava</name>
    <name type="common">Anaerobic marine amoeba</name>
    <dbReference type="NCBI Taxonomy" id="1746090"/>
    <lineage>
        <taxon>Eukaryota</taxon>
        <taxon>Metamonada</taxon>
        <taxon>Anaeramoebidae</taxon>
        <taxon>Anaeramoeba</taxon>
    </lineage>
</organism>
<dbReference type="EMBL" id="JAPDFW010000100">
    <property type="protein sequence ID" value="KAJ5069960.1"/>
    <property type="molecule type" value="Genomic_DNA"/>
</dbReference>
<gene>
    <name evidence="1" type="ORF">M0811_11325</name>
</gene>
<reference evidence="1" key="1">
    <citation type="submission" date="2022-10" db="EMBL/GenBank/DDBJ databases">
        <title>Novel sulphate-reducing endosymbionts in the free-living metamonad Anaeramoeba.</title>
        <authorList>
            <person name="Jerlstrom-Hultqvist J."/>
            <person name="Cepicka I."/>
            <person name="Gallot-Lavallee L."/>
            <person name="Salas-Leiva D."/>
            <person name="Curtis B.A."/>
            <person name="Zahonova K."/>
            <person name="Pipaliya S."/>
            <person name="Dacks J."/>
            <person name="Roger A.J."/>
        </authorList>
    </citation>
    <scope>NUCLEOTIDE SEQUENCE</scope>
    <source>
        <strain evidence="1">BMAN</strain>
    </source>
</reference>
<evidence type="ECO:0000313" key="1">
    <source>
        <dbReference type="EMBL" id="KAJ5069960.1"/>
    </source>
</evidence>
<evidence type="ECO:0000313" key="2">
    <source>
        <dbReference type="Proteomes" id="UP001149090"/>
    </source>
</evidence>
<dbReference type="Proteomes" id="UP001149090">
    <property type="component" value="Unassembled WGS sequence"/>
</dbReference>
<name>A0A9Q0LDM2_ANAIG</name>
<accession>A0A9Q0LDM2</accession>